<gene>
    <name evidence="1" type="ORF">DGAL_LOCUS14940</name>
</gene>
<evidence type="ECO:0000313" key="1">
    <source>
        <dbReference type="EMBL" id="CAH0111300.1"/>
    </source>
</evidence>
<evidence type="ECO:0000313" key="2">
    <source>
        <dbReference type="Proteomes" id="UP000789390"/>
    </source>
</evidence>
<reference evidence="1" key="1">
    <citation type="submission" date="2021-11" db="EMBL/GenBank/DDBJ databases">
        <authorList>
            <person name="Schell T."/>
        </authorList>
    </citation>
    <scope>NUCLEOTIDE SEQUENCE</scope>
    <source>
        <strain evidence="1">M5</strain>
    </source>
</reference>
<accession>A0A8J2S1V3</accession>
<comment type="caution">
    <text evidence="1">The sequence shown here is derived from an EMBL/GenBank/DDBJ whole genome shotgun (WGS) entry which is preliminary data.</text>
</comment>
<dbReference type="AlphaFoldDB" id="A0A8J2S1V3"/>
<name>A0A8J2S1V3_9CRUS</name>
<dbReference type="Proteomes" id="UP000789390">
    <property type="component" value="Unassembled WGS sequence"/>
</dbReference>
<keyword evidence="2" id="KW-1185">Reference proteome</keyword>
<organism evidence="1 2">
    <name type="scientific">Daphnia galeata</name>
    <dbReference type="NCBI Taxonomy" id="27404"/>
    <lineage>
        <taxon>Eukaryota</taxon>
        <taxon>Metazoa</taxon>
        <taxon>Ecdysozoa</taxon>
        <taxon>Arthropoda</taxon>
        <taxon>Crustacea</taxon>
        <taxon>Branchiopoda</taxon>
        <taxon>Diplostraca</taxon>
        <taxon>Cladocera</taxon>
        <taxon>Anomopoda</taxon>
        <taxon>Daphniidae</taxon>
        <taxon>Daphnia</taxon>
    </lineage>
</organism>
<dbReference type="EMBL" id="CAKKLH010000313">
    <property type="protein sequence ID" value="CAH0111300.1"/>
    <property type="molecule type" value="Genomic_DNA"/>
</dbReference>
<proteinExistence type="predicted"/>
<protein>
    <submittedName>
        <fullName evidence="1">Uncharacterized protein</fullName>
    </submittedName>
</protein>
<sequence>MGGIANGWMDNAKCPDKWNLQYQMTTGVDQAQRSYNNRTVRVGRGDNSVNDSRSLLVPPCKIAQLPSRSINSLWTEKKTYHFSPSYRQPLYIYREIDRILQGKIVVLMVATFVVTAAFANPVAPAAADEEADNAHDLETAESLLEIIEKKIAKLYKKCLKLGGCQPYYSYSNYGHSSDYGYGSNYGSGYGSSHGGYGSSHGGGYGGGAGYGYY</sequence>